<dbReference type="Gene3D" id="3.40.1350.10">
    <property type="match status" value="1"/>
</dbReference>
<comment type="similarity">
    <text evidence="1 2">Belongs to the UPF0102 family.</text>
</comment>
<evidence type="ECO:0000313" key="4">
    <source>
        <dbReference type="Proteomes" id="UP000319516"/>
    </source>
</evidence>
<dbReference type="Proteomes" id="UP000319516">
    <property type="component" value="Unassembled WGS sequence"/>
</dbReference>
<evidence type="ECO:0000256" key="2">
    <source>
        <dbReference type="HAMAP-Rule" id="MF_00048"/>
    </source>
</evidence>
<accession>A0A542YRN0</accession>
<dbReference type="InterPro" id="IPR003509">
    <property type="entry name" value="UPF0102_YraN-like"/>
</dbReference>
<gene>
    <name evidence="3" type="ORF">FB467_1876</name>
</gene>
<proteinExistence type="inferred from homology"/>
<organism evidence="3 4">
    <name type="scientific">Ornithinicoccus hortensis</name>
    <dbReference type="NCBI Taxonomy" id="82346"/>
    <lineage>
        <taxon>Bacteria</taxon>
        <taxon>Bacillati</taxon>
        <taxon>Actinomycetota</taxon>
        <taxon>Actinomycetes</taxon>
        <taxon>Micrococcales</taxon>
        <taxon>Intrasporangiaceae</taxon>
        <taxon>Ornithinicoccus</taxon>
    </lineage>
</organism>
<protein>
    <recommendedName>
        <fullName evidence="2">UPF0102 protein FB467_1876</fullName>
    </recommendedName>
</protein>
<dbReference type="AlphaFoldDB" id="A0A542YRN0"/>
<dbReference type="HAMAP" id="MF_00048">
    <property type="entry name" value="UPF0102"/>
    <property type="match status" value="1"/>
</dbReference>
<dbReference type="Pfam" id="PF02021">
    <property type="entry name" value="UPF0102"/>
    <property type="match status" value="1"/>
</dbReference>
<dbReference type="GO" id="GO:0003676">
    <property type="term" value="F:nucleic acid binding"/>
    <property type="evidence" value="ECO:0007669"/>
    <property type="project" value="InterPro"/>
</dbReference>
<evidence type="ECO:0000313" key="3">
    <source>
        <dbReference type="EMBL" id="TQL50759.1"/>
    </source>
</evidence>
<evidence type="ECO:0000256" key="1">
    <source>
        <dbReference type="ARBA" id="ARBA00006738"/>
    </source>
</evidence>
<dbReference type="SUPFAM" id="SSF52980">
    <property type="entry name" value="Restriction endonuclease-like"/>
    <property type="match status" value="1"/>
</dbReference>
<dbReference type="GO" id="GO:0004519">
    <property type="term" value="F:endonuclease activity"/>
    <property type="evidence" value="ECO:0007669"/>
    <property type="project" value="UniProtKB-KW"/>
</dbReference>
<comment type="caution">
    <text evidence="3">The sequence shown here is derived from an EMBL/GenBank/DDBJ whole genome shotgun (WGS) entry which is preliminary data.</text>
</comment>
<dbReference type="PANTHER" id="PTHR34039">
    <property type="entry name" value="UPF0102 PROTEIN YRAN"/>
    <property type="match status" value="1"/>
</dbReference>
<reference evidence="3 4" key="1">
    <citation type="submission" date="2019-06" db="EMBL/GenBank/DDBJ databases">
        <title>Sequencing the genomes of 1000 actinobacteria strains.</title>
        <authorList>
            <person name="Klenk H.-P."/>
        </authorList>
    </citation>
    <scope>NUCLEOTIDE SEQUENCE [LARGE SCALE GENOMIC DNA]</scope>
    <source>
        <strain evidence="3 4">DSM 12335</strain>
    </source>
</reference>
<keyword evidence="3" id="KW-0540">Nuclease</keyword>
<keyword evidence="3" id="KW-0255">Endonuclease</keyword>
<dbReference type="CDD" id="cd20736">
    <property type="entry name" value="PoNe_Nuclease"/>
    <property type="match status" value="1"/>
</dbReference>
<dbReference type="InterPro" id="IPR011335">
    <property type="entry name" value="Restrct_endonuc-II-like"/>
</dbReference>
<dbReference type="EMBL" id="VFOP01000001">
    <property type="protein sequence ID" value="TQL50759.1"/>
    <property type="molecule type" value="Genomic_DNA"/>
</dbReference>
<dbReference type="InterPro" id="IPR011856">
    <property type="entry name" value="tRNA_endonuc-like_dom_sf"/>
</dbReference>
<keyword evidence="3" id="KW-0378">Hydrolase</keyword>
<dbReference type="NCBIfam" id="NF009154">
    <property type="entry name" value="PRK12497.3-3"/>
    <property type="match status" value="1"/>
</dbReference>
<keyword evidence="4" id="KW-1185">Reference proteome</keyword>
<sequence length="125" mass="14270">MADGGMPYRVARSVGDYGEQVACRYLEDRGYVVVDRNWRCDQGELDIVALHRDTLVFCEVKTRRSNRYGSPVEAVVPAKAARLRRLALQWLREHDLHRREVRIDVLGVLVQRSGAAEVEHLRGVA</sequence>
<dbReference type="NCBIfam" id="NF009150">
    <property type="entry name" value="PRK12497.1-3"/>
    <property type="match status" value="1"/>
</dbReference>
<name>A0A542YRN0_9MICO</name>
<dbReference type="PANTHER" id="PTHR34039:SF1">
    <property type="entry name" value="UPF0102 PROTEIN YRAN"/>
    <property type="match status" value="1"/>
</dbReference>